<keyword evidence="1" id="KW-0175">Coiled coil</keyword>
<dbReference type="AlphaFoldDB" id="A0A2A9NMS5"/>
<accession>A0A2A9NMS5</accession>
<dbReference type="OrthoDB" id="3049275at2759"/>
<protein>
    <submittedName>
        <fullName evidence="3">Uncharacterized protein</fullName>
    </submittedName>
</protein>
<reference evidence="3 4" key="1">
    <citation type="submission" date="2014-02" db="EMBL/GenBank/DDBJ databases">
        <title>Transposable element dynamics among asymbiotic and ectomycorrhizal Amanita fungi.</title>
        <authorList>
            <consortium name="DOE Joint Genome Institute"/>
            <person name="Hess J."/>
            <person name="Skrede I."/>
            <person name="Wolfe B."/>
            <person name="LaButti K."/>
            <person name="Ohm R.A."/>
            <person name="Grigoriev I.V."/>
            <person name="Pringle A."/>
        </authorList>
    </citation>
    <scope>NUCLEOTIDE SEQUENCE [LARGE SCALE GENOMIC DNA]</scope>
    <source>
        <strain evidence="3 4">SKay4041</strain>
    </source>
</reference>
<keyword evidence="2" id="KW-0472">Membrane</keyword>
<gene>
    <name evidence="3" type="ORF">AMATHDRAFT_5282</name>
</gene>
<dbReference type="Proteomes" id="UP000242287">
    <property type="component" value="Unassembled WGS sequence"/>
</dbReference>
<name>A0A2A9NMS5_9AGAR</name>
<evidence type="ECO:0000256" key="2">
    <source>
        <dbReference type="SAM" id="Phobius"/>
    </source>
</evidence>
<feature type="transmembrane region" description="Helical" evidence="2">
    <location>
        <begin position="155"/>
        <end position="179"/>
    </location>
</feature>
<evidence type="ECO:0000256" key="1">
    <source>
        <dbReference type="SAM" id="Coils"/>
    </source>
</evidence>
<feature type="transmembrane region" description="Helical" evidence="2">
    <location>
        <begin position="126"/>
        <end position="149"/>
    </location>
</feature>
<organism evidence="3 4">
    <name type="scientific">Amanita thiersii Skay4041</name>
    <dbReference type="NCBI Taxonomy" id="703135"/>
    <lineage>
        <taxon>Eukaryota</taxon>
        <taxon>Fungi</taxon>
        <taxon>Dikarya</taxon>
        <taxon>Basidiomycota</taxon>
        <taxon>Agaricomycotina</taxon>
        <taxon>Agaricomycetes</taxon>
        <taxon>Agaricomycetidae</taxon>
        <taxon>Agaricales</taxon>
        <taxon>Pluteineae</taxon>
        <taxon>Amanitaceae</taxon>
        <taxon>Amanita</taxon>
    </lineage>
</organism>
<feature type="coiled-coil region" evidence="1">
    <location>
        <begin position="46"/>
        <end position="73"/>
    </location>
</feature>
<evidence type="ECO:0000313" key="4">
    <source>
        <dbReference type="Proteomes" id="UP000242287"/>
    </source>
</evidence>
<dbReference type="EMBL" id="KZ302042">
    <property type="protein sequence ID" value="PFH49030.1"/>
    <property type="molecule type" value="Genomic_DNA"/>
</dbReference>
<keyword evidence="2" id="KW-1133">Transmembrane helix</keyword>
<evidence type="ECO:0000313" key="3">
    <source>
        <dbReference type="EMBL" id="PFH49030.1"/>
    </source>
</evidence>
<keyword evidence="4" id="KW-1185">Reference proteome</keyword>
<sequence>MSTDEIFYLNSFTLSSHLTLSDNMGSGGSKISDVWYPDNPKRRARASQLKEDVDFLCHEFEELKKKRDELLNEIKPRVNELMKKYGYNTTDDLDQAVVNVLKGKALEEYTQIKAQMSAADEVATTIFQLVSIIGAATGVFLGALVALGIMTGGAAIAVIGVIAGILAFVSVAAVLFTVFQGAIERTNMRKAITDLSYERVKARAAYEAMNSLANWLYNIKLWLDDPLISENEGLMKKKLEGDFMTDYNKSKRSSVVKFLEQYDAERNAWTDEDPDWKAGEEDIISSISRAGMASVNSVEKMSVNGVEESELESVSDSVQVDLEKAPTVKFDYTSPDGSGSLQLLFLTSNETSCKGLDENTNSWMLQYESGHETKPGTPRISDYLFSLEDLETGKVYKNCQLTFLSRPAA</sequence>
<proteinExistence type="predicted"/>
<keyword evidence="2" id="KW-0812">Transmembrane</keyword>